<name>A0A0K2SX81_LEPSM</name>
<organism evidence="2">
    <name type="scientific">Lepeophtheirus salmonis</name>
    <name type="common">Salmon louse</name>
    <name type="synonym">Caligus salmonis</name>
    <dbReference type="NCBI Taxonomy" id="72036"/>
    <lineage>
        <taxon>Eukaryota</taxon>
        <taxon>Metazoa</taxon>
        <taxon>Ecdysozoa</taxon>
        <taxon>Arthropoda</taxon>
        <taxon>Crustacea</taxon>
        <taxon>Multicrustacea</taxon>
        <taxon>Hexanauplia</taxon>
        <taxon>Copepoda</taxon>
        <taxon>Siphonostomatoida</taxon>
        <taxon>Caligidae</taxon>
        <taxon>Lepeophtheirus</taxon>
    </lineage>
</organism>
<evidence type="ECO:0000313" key="2">
    <source>
        <dbReference type="EMBL" id="CDW18378.1"/>
    </source>
</evidence>
<protein>
    <submittedName>
        <fullName evidence="2">Uncharacterized protein</fullName>
    </submittedName>
</protein>
<dbReference type="AlphaFoldDB" id="A0A0K2SX81"/>
<keyword evidence="1" id="KW-1133">Transmembrane helix</keyword>
<accession>A0A0K2SX81</accession>
<keyword evidence="1" id="KW-0472">Membrane</keyword>
<dbReference type="EMBL" id="HACA01001017">
    <property type="protein sequence ID" value="CDW18378.1"/>
    <property type="molecule type" value="Transcribed_RNA"/>
</dbReference>
<sequence>PLTLHVIIILTCKLYVCNQRVSPVALVFVEISLITIIAIALNINLITCTYSLPISFFFFLSRRSK</sequence>
<evidence type="ECO:0000256" key="1">
    <source>
        <dbReference type="SAM" id="Phobius"/>
    </source>
</evidence>
<proteinExistence type="predicted"/>
<feature type="non-terminal residue" evidence="2">
    <location>
        <position position="1"/>
    </location>
</feature>
<feature type="transmembrane region" description="Helical" evidence="1">
    <location>
        <begin position="31"/>
        <end position="60"/>
    </location>
</feature>
<reference evidence="2" key="1">
    <citation type="submission" date="2014-05" db="EMBL/GenBank/DDBJ databases">
        <authorList>
            <person name="Chronopoulou M."/>
        </authorList>
    </citation>
    <scope>NUCLEOTIDE SEQUENCE</scope>
    <source>
        <tissue evidence="2">Whole organism</tissue>
    </source>
</reference>
<keyword evidence="1" id="KW-0812">Transmembrane</keyword>